<reference evidence="1 2" key="1">
    <citation type="journal article" date="2019" name="Sci. Rep.">
        <title>A high-quality genome of Eragrostis curvula grass provides insights into Poaceae evolution and supports new strategies to enhance forage quality.</title>
        <authorList>
            <person name="Carballo J."/>
            <person name="Santos B.A.C.M."/>
            <person name="Zappacosta D."/>
            <person name="Garbus I."/>
            <person name="Selva J.P."/>
            <person name="Gallo C.A."/>
            <person name="Diaz A."/>
            <person name="Albertini E."/>
            <person name="Caccamo M."/>
            <person name="Echenique V."/>
        </authorList>
    </citation>
    <scope>NUCLEOTIDE SEQUENCE [LARGE SCALE GENOMIC DNA]</scope>
    <source>
        <strain evidence="2">cv. Victoria</strain>
        <tissue evidence="1">Leaf</tissue>
    </source>
</reference>
<dbReference type="SUPFAM" id="SSF56112">
    <property type="entry name" value="Protein kinase-like (PK-like)"/>
    <property type="match status" value="1"/>
</dbReference>
<gene>
    <name evidence="1" type="ORF">EJB05_31500</name>
</gene>
<protein>
    <recommendedName>
        <fullName evidence="3">Protein kinase domain-containing protein</fullName>
    </recommendedName>
</protein>
<dbReference type="PANTHER" id="PTHR48055">
    <property type="entry name" value="LEUCINE-RICH REPEAT RECEPTOR PROTEIN KINASE EMS1"/>
    <property type="match status" value="1"/>
</dbReference>
<dbReference type="PANTHER" id="PTHR48055:SF63">
    <property type="entry name" value="PROTEIN KINASE DOMAIN-CONTAINING PROTEIN"/>
    <property type="match status" value="1"/>
</dbReference>
<accession>A0A5J9UDT4</accession>
<dbReference type="AlphaFoldDB" id="A0A5J9UDT4"/>
<evidence type="ECO:0000313" key="1">
    <source>
        <dbReference type="EMBL" id="TVU21832.1"/>
    </source>
</evidence>
<evidence type="ECO:0008006" key="3">
    <source>
        <dbReference type="Google" id="ProtNLM"/>
    </source>
</evidence>
<keyword evidence="2" id="KW-1185">Reference proteome</keyword>
<dbReference type="Proteomes" id="UP000324897">
    <property type="component" value="Unassembled WGS sequence"/>
</dbReference>
<evidence type="ECO:0000313" key="2">
    <source>
        <dbReference type="Proteomes" id="UP000324897"/>
    </source>
</evidence>
<feature type="non-terminal residue" evidence="1">
    <location>
        <position position="1"/>
    </location>
</feature>
<dbReference type="Gene3D" id="1.10.510.10">
    <property type="entry name" value="Transferase(Phosphotransferase) domain 1"/>
    <property type="match status" value="1"/>
</dbReference>
<dbReference type="InterPro" id="IPR051564">
    <property type="entry name" value="LRR_receptor-like_kinase"/>
</dbReference>
<dbReference type="OrthoDB" id="1103805at2759"/>
<organism evidence="1 2">
    <name type="scientific">Eragrostis curvula</name>
    <name type="common">weeping love grass</name>
    <dbReference type="NCBI Taxonomy" id="38414"/>
    <lineage>
        <taxon>Eukaryota</taxon>
        <taxon>Viridiplantae</taxon>
        <taxon>Streptophyta</taxon>
        <taxon>Embryophyta</taxon>
        <taxon>Tracheophyta</taxon>
        <taxon>Spermatophyta</taxon>
        <taxon>Magnoliopsida</taxon>
        <taxon>Liliopsida</taxon>
        <taxon>Poales</taxon>
        <taxon>Poaceae</taxon>
        <taxon>PACMAD clade</taxon>
        <taxon>Chloridoideae</taxon>
        <taxon>Eragrostideae</taxon>
        <taxon>Eragrostidinae</taxon>
        <taxon>Eragrostis</taxon>
    </lineage>
</organism>
<dbReference type="EMBL" id="RWGY01000026">
    <property type="protein sequence ID" value="TVU21832.1"/>
    <property type="molecule type" value="Genomic_DNA"/>
</dbReference>
<name>A0A5J9UDT4_9POAL</name>
<sequence length="161" mass="17976">MWLHADTYDNTTRSKTENCLVSVIALGISCSKKQPKERTLIESAAAKMHTIRDSYLIFYGEGSSISNLGDVYSLGILLLDMFTGSCPADDMFQGTLDLHKLSEDAYPKRIWEIIDSTMWLHKDIHDNTRRSAIQDCLISVVALGISSIVLEETTKRADICA</sequence>
<comment type="caution">
    <text evidence="1">The sequence shown here is derived from an EMBL/GenBank/DDBJ whole genome shotgun (WGS) entry which is preliminary data.</text>
</comment>
<dbReference type="InterPro" id="IPR011009">
    <property type="entry name" value="Kinase-like_dom_sf"/>
</dbReference>
<dbReference type="GO" id="GO:0016020">
    <property type="term" value="C:membrane"/>
    <property type="evidence" value="ECO:0007669"/>
    <property type="project" value="TreeGrafter"/>
</dbReference>
<proteinExistence type="predicted"/>
<dbReference type="Gramene" id="TVU21832">
    <property type="protein sequence ID" value="TVU21832"/>
    <property type="gene ID" value="EJB05_31500"/>
</dbReference>